<feature type="region of interest" description="Disordered" evidence="2">
    <location>
        <begin position="44"/>
        <end position="63"/>
    </location>
</feature>
<keyword evidence="1" id="KW-0863">Zinc-finger</keyword>
<dbReference type="PROSITE" id="PS50157">
    <property type="entry name" value="ZINC_FINGER_C2H2_2"/>
    <property type="match status" value="1"/>
</dbReference>
<dbReference type="EMBL" id="JBCGBO010000002">
    <property type="protein sequence ID" value="KAK9220809.1"/>
    <property type="molecule type" value="Genomic_DNA"/>
</dbReference>
<dbReference type="AlphaFoldDB" id="A0AAP0MRE9"/>
<evidence type="ECO:0000256" key="2">
    <source>
        <dbReference type="SAM" id="MobiDB-lite"/>
    </source>
</evidence>
<keyword evidence="1" id="KW-0479">Metal-binding</keyword>
<keyword evidence="5" id="KW-1185">Reference proteome</keyword>
<feature type="compositionally biased region" description="Polar residues" evidence="2">
    <location>
        <begin position="188"/>
        <end position="201"/>
    </location>
</feature>
<feature type="compositionally biased region" description="Polar residues" evidence="2">
    <location>
        <begin position="345"/>
        <end position="368"/>
    </location>
</feature>
<feature type="compositionally biased region" description="Polar residues" evidence="2">
    <location>
        <begin position="149"/>
        <end position="170"/>
    </location>
</feature>
<comment type="caution">
    <text evidence="4">The sequence shown here is derived from an EMBL/GenBank/DDBJ whole genome shotgun (WGS) entry which is preliminary data.</text>
</comment>
<dbReference type="Proteomes" id="UP001428341">
    <property type="component" value="Unassembled WGS sequence"/>
</dbReference>
<feature type="region of interest" description="Disordered" evidence="2">
    <location>
        <begin position="332"/>
        <end position="381"/>
    </location>
</feature>
<sequence>MDNEIDSDPHKYREEWFHFEMPKGKEFNLPNISNTLMHQWLRNSNSKEASKPNNHPSTQASAPAINDVQNCQVKNANNYPQAIISSDPPPPIDKKLNVHNVSSLQNYSSNEPIPSNVTSVNFPVKNEQAVDEVFLNSAKSHPSVRPKHSFSSIETNPGSASPDRNPSESIINPKPTPSPSGAADTKHICSSSNGESTQNGDKQFGSHLGDSLSPNSSSGLISPKNKETLAPNDCPIKPITKQEVQDQVEINPSRQLNEDRKNNPCCLHKLTMKSHYSKSKDCETDQSDFEGDHKCFVCNVGFSTGNALGGHMSSHAKKRKMEVMKNGGGLSFFKSEEIEEEAQKGSENGSNQPQNKPIASTEESTASTGEKIEGSHEQSNK</sequence>
<feature type="domain" description="C2H2-type" evidence="3">
    <location>
        <begin position="293"/>
        <end position="320"/>
    </location>
</feature>
<feature type="compositionally biased region" description="Basic and acidic residues" evidence="2">
    <location>
        <begin position="370"/>
        <end position="381"/>
    </location>
</feature>
<accession>A0AAP0MRE9</accession>
<dbReference type="GO" id="GO:0008270">
    <property type="term" value="F:zinc ion binding"/>
    <property type="evidence" value="ECO:0007669"/>
    <property type="project" value="UniProtKB-KW"/>
</dbReference>
<dbReference type="InterPro" id="IPR013087">
    <property type="entry name" value="Znf_C2H2_type"/>
</dbReference>
<evidence type="ECO:0000256" key="1">
    <source>
        <dbReference type="PROSITE-ProRule" id="PRU00042"/>
    </source>
</evidence>
<reference evidence="4 5" key="1">
    <citation type="submission" date="2024-05" db="EMBL/GenBank/DDBJ databases">
        <title>Haplotype-resolved chromosome-level genome assembly of Huyou (Citrus changshanensis).</title>
        <authorList>
            <person name="Miao C."/>
            <person name="Chen W."/>
            <person name="Wu Y."/>
            <person name="Wang L."/>
            <person name="Zhao S."/>
            <person name="Grierson D."/>
            <person name="Xu C."/>
            <person name="Chen K."/>
        </authorList>
    </citation>
    <scope>NUCLEOTIDE SEQUENCE [LARGE SCALE GENOMIC DNA]</scope>
    <source>
        <strain evidence="4">01-14</strain>
        <tissue evidence="4">Leaf</tissue>
    </source>
</reference>
<proteinExistence type="predicted"/>
<dbReference type="PROSITE" id="PS00028">
    <property type="entry name" value="ZINC_FINGER_C2H2_1"/>
    <property type="match status" value="1"/>
</dbReference>
<evidence type="ECO:0000259" key="3">
    <source>
        <dbReference type="PROSITE" id="PS50157"/>
    </source>
</evidence>
<protein>
    <recommendedName>
        <fullName evidence="3">C2H2-type domain-containing protein</fullName>
    </recommendedName>
</protein>
<keyword evidence="1" id="KW-0862">Zinc</keyword>
<feature type="region of interest" description="Disordered" evidence="2">
    <location>
        <begin position="139"/>
        <end position="238"/>
    </location>
</feature>
<dbReference type="Pfam" id="PF13912">
    <property type="entry name" value="zf-C2H2_6"/>
    <property type="match status" value="1"/>
</dbReference>
<evidence type="ECO:0000313" key="4">
    <source>
        <dbReference type="EMBL" id="KAK9220809.1"/>
    </source>
</evidence>
<evidence type="ECO:0000313" key="5">
    <source>
        <dbReference type="Proteomes" id="UP001428341"/>
    </source>
</evidence>
<gene>
    <name evidence="4" type="ORF">WN944_009233</name>
</gene>
<organism evidence="4 5">
    <name type="scientific">Citrus x changshan-huyou</name>
    <dbReference type="NCBI Taxonomy" id="2935761"/>
    <lineage>
        <taxon>Eukaryota</taxon>
        <taxon>Viridiplantae</taxon>
        <taxon>Streptophyta</taxon>
        <taxon>Embryophyta</taxon>
        <taxon>Tracheophyta</taxon>
        <taxon>Spermatophyta</taxon>
        <taxon>Magnoliopsida</taxon>
        <taxon>eudicotyledons</taxon>
        <taxon>Gunneridae</taxon>
        <taxon>Pentapetalae</taxon>
        <taxon>rosids</taxon>
        <taxon>malvids</taxon>
        <taxon>Sapindales</taxon>
        <taxon>Rutaceae</taxon>
        <taxon>Aurantioideae</taxon>
        <taxon>Citrus</taxon>
    </lineage>
</organism>
<feature type="compositionally biased region" description="Low complexity" evidence="2">
    <location>
        <begin position="206"/>
        <end position="222"/>
    </location>
</feature>
<name>A0AAP0MRE9_9ROSI</name>